<keyword evidence="3" id="KW-1185">Reference proteome</keyword>
<gene>
    <name evidence="2" type="ORF">NEMVEDRAFT_v1g245425</name>
</gene>
<keyword evidence="1" id="KW-0472">Membrane</keyword>
<reference evidence="2 3" key="1">
    <citation type="journal article" date="2007" name="Science">
        <title>Sea anemone genome reveals ancestral eumetazoan gene repertoire and genomic organization.</title>
        <authorList>
            <person name="Putnam N.H."/>
            <person name="Srivastava M."/>
            <person name="Hellsten U."/>
            <person name="Dirks B."/>
            <person name="Chapman J."/>
            <person name="Salamov A."/>
            <person name="Terry A."/>
            <person name="Shapiro H."/>
            <person name="Lindquist E."/>
            <person name="Kapitonov V.V."/>
            <person name="Jurka J."/>
            <person name="Genikhovich G."/>
            <person name="Grigoriev I.V."/>
            <person name="Lucas S.M."/>
            <person name="Steele R.E."/>
            <person name="Finnerty J.R."/>
            <person name="Technau U."/>
            <person name="Martindale M.Q."/>
            <person name="Rokhsar D.S."/>
        </authorList>
    </citation>
    <scope>NUCLEOTIDE SEQUENCE [LARGE SCALE GENOMIC DNA]</scope>
    <source>
        <strain evidence="3">CH2 X CH6</strain>
    </source>
</reference>
<dbReference type="EMBL" id="DS469665">
    <property type="protein sequence ID" value="EDO36620.1"/>
    <property type="molecule type" value="Genomic_DNA"/>
</dbReference>
<evidence type="ECO:0000313" key="3">
    <source>
        <dbReference type="Proteomes" id="UP000001593"/>
    </source>
</evidence>
<dbReference type="KEGG" id="nve:5508080"/>
<keyword evidence="1" id="KW-0812">Transmembrane</keyword>
<dbReference type="OrthoDB" id="10310998at2759"/>
<proteinExistence type="predicted"/>
<protein>
    <submittedName>
        <fullName evidence="2">Uncharacterized protein</fullName>
    </submittedName>
</protein>
<sequence length="167" mass="18852">MARGKTAQVVTFQSRRIPRRPFFLALYSTMNSIPVLLVLLGALTETVLSVPARNDDIVYTTIDCPPGIWVCKKRRSEIAQPVRREPRVDCPPGVWTCQKKREEIAQQAEAASGQTGESDDINLCPPGIWVCDRKRELKRLREQRAKAVPNKPAKRINMCPPGIWVCD</sequence>
<feature type="transmembrane region" description="Helical" evidence="1">
    <location>
        <begin position="21"/>
        <end position="43"/>
    </location>
</feature>
<dbReference type="PhylomeDB" id="A7SI35"/>
<dbReference type="InParanoid" id="A7SI35"/>
<dbReference type="HOGENOM" id="CLU_1596452_0_0_1"/>
<evidence type="ECO:0000313" key="2">
    <source>
        <dbReference type="EMBL" id="EDO36620.1"/>
    </source>
</evidence>
<name>A7SI35_NEMVE</name>
<organism evidence="2 3">
    <name type="scientific">Nematostella vectensis</name>
    <name type="common">Starlet sea anemone</name>
    <dbReference type="NCBI Taxonomy" id="45351"/>
    <lineage>
        <taxon>Eukaryota</taxon>
        <taxon>Metazoa</taxon>
        <taxon>Cnidaria</taxon>
        <taxon>Anthozoa</taxon>
        <taxon>Hexacorallia</taxon>
        <taxon>Actiniaria</taxon>
        <taxon>Edwardsiidae</taxon>
        <taxon>Nematostella</taxon>
    </lineage>
</organism>
<dbReference type="Proteomes" id="UP000001593">
    <property type="component" value="Unassembled WGS sequence"/>
</dbReference>
<keyword evidence="1" id="KW-1133">Transmembrane helix</keyword>
<dbReference type="AlphaFoldDB" id="A7SI35"/>
<evidence type="ECO:0000256" key="1">
    <source>
        <dbReference type="SAM" id="Phobius"/>
    </source>
</evidence>
<accession>A7SI35</accession>